<dbReference type="InterPro" id="IPR051784">
    <property type="entry name" value="Nod_factor_ABC_transporter"/>
</dbReference>
<dbReference type="PANTHER" id="PTHR43229:SF2">
    <property type="entry name" value="NODULATION PROTEIN J"/>
    <property type="match status" value="1"/>
</dbReference>
<evidence type="ECO:0000256" key="3">
    <source>
        <dbReference type="ARBA" id="ARBA00022989"/>
    </source>
</evidence>
<evidence type="ECO:0000256" key="4">
    <source>
        <dbReference type="ARBA" id="ARBA00023136"/>
    </source>
</evidence>
<evidence type="ECO:0000256" key="5">
    <source>
        <dbReference type="SAM" id="Phobius"/>
    </source>
</evidence>
<feature type="transmembrane region" description="Helical" evidence="5">
    <location>
        <begin position="109"/>
        <end position="136"/>
    </location>
</feature>
<dbReference type="RefSeq" id="WP_210048269.1">
    <property type="nucleotide sequence ID" value="NZ_JAGINX010000001.1"/>
</dbReference>
<evidence type="ECO:0000313" key="8">
    <source>
        <dbReference type="Proteomes" id="UP001519331"/>
    </source>
</evidence>
<dbReference type="EMBL" id="JAGINX010000001">
    <property type="protein sequence ID" value="MBP2317962.1"/>
    <property type="molecule type" value="Genomic_DNA"/>
</dbReference>
<comment type="caution">
    <text evidence="7">The sequence shown here is derived from an EMBL/GenBank/DDBJ whole genome shotgun (WGS) entry which is preliminary data.</text>
</comment>
<feature type="transmembrane region" description="Helical" evidence="5">
    <location>
        <begin position="64"/>
        <end position="88"/>
    </location>
</feature>
<dbReference type="PANTHER" id="PTHR43229">
    <property type="entry name" value="NODULATION PROTEIN J"/>
    <property type="match status" value="1"/>
</dbReference>
<accession>A0ABS4T0I5</accession>
<evidence type="ECO:0000259" key="6">
    <source>
        <dbReference type="Pfam" id="PF12698"/>
    </source>
</evidence>
<feature type="transmembrane region" description="Helical" evidence="5">
    <location>
        <begin position="142"/>
        <end position="165"/>
    </location>
</feature>
<organism evidence="7 8">
    <name type="scientific">Nesterenkonia lacusekhoensis</name>
    <dbReference type="NCBI Taxonomy" id="150832"/>
    <lineage>
        <taxon>Bacteria</taxon>
        <taxon>Bacillati</taxon>
        <taxon>Actinomycetota</taxon>
        <taxon>Actinomycetes</taxon>
        <taxon>Micrococcales</taxon>
        <taxon>Micrococcaceae</taxon>
        <taxon>Nesterenkonia</taxon>
    </lineage>
</organism>
<keyword evidence="3 5" id="KW-1133">Transmembrane helix</keyword>
<sequence length="250" mass="25613">MSTELSRPAPAAQRVIAHGLYETRNVLRNGEQLLVSLILPLLVLLGAHRLDIALGDSSLPSIDVITPGVLALAVMASAFTGQGIATGFERQYGVLAYLATTPLGPTGLILGKALAVLCVVIVQAVVLGGAGLVLGWSPEPTGLPWLALAVVMGAAAFTALGLLLAGTVRAEATLALTNVLWVLMGAAGGTVFPLDHDGGAALLLLLPSASLGESIRTATLEGSPALLPLIILAGWAALATLAARRWFNWR</sequence>
<name>A0ABS4T0I5_9MICC</name>
<reference evidence="7 8" key="1">
    <citation type="submission" date="2021-03" db="EMBL/GenBank/DDBJ databases">
        <title>Sequencing the genomes of 1000 actinobacteria strains.</title>
        <authorList>
            <person name="Klenk H.-P."/>
        </authorList>
    </citation>
    <scope>NUCLEOTIDE SEQUENCE [LARGE SCALE GENOMIC DNA]</scope>
    <source>
        <strain evidence="7 8">DSM 12544</strain>
    </source>
</reference>
<feature type="domain" description="ABC-2 type transporter transmembrane" evidence="6">
    <location>
        <begin position="66"/>
        <end position="243"/>
    </location>
</feature>
<dbReference type="Proteomes" id="UP001519331">
    <property type="component" value="Unassembled WGS sequence"/>
</dbReference>
<evidence type="ECO:0000256" key="2">
    <source>
        <dbReference type="ARBA" id="ARBA00022692"/>
    </source>
</evidence>
<gene>
    <name evidence="7" type="ORF">JOF45_000981</name>
</gene>
<comment type="subcellular location">
    <subcellularLocation>
        <location evidence="1">Membrane</location>
        <topology evidence="1">Multi-pass membrane protein</topology>
    </subcellularLocation>
</comment>
<feature type="transmembrane region" description="Helical" evidence="5">
    <location>
        <begin position="172"/>
        <end position="194"/>
    </location>
</feature>
<evidence type="ECO:0000313" key="7">
    <source>
        <dbReference type="EMBL" id="MBP2317962.1"/>
    </source>
</evidence>
<evidence type="ECO:0000256" key="1">
    <source>
        <dbReference type="ARBA" id="ARBA00004141"/>
    </source>
</evidence>
<keyword evidence="8" id="KW-1185">Reference proteome</keyword>
<keyword evidence="2 5" id="KW-0812">Transmembrane</keyword>
<dbReference type="Pfam" id="PF12698">
    <property type="entry name" value="ABC2_membrane_3"/>
    <property type="match status" value="1"/>
</dbReference>
<feature type="transmembrane region" description="Helical" evidence="5">
    <location>
        <begin position="33"/>
        <end position="52"/>
    </location>
</feature>
<keyword evidence="4 5" id="KW-0472">Membrane</keyword>
<protein>
    <submittedName>
        <fullName evidence="7">ABC-2 type transport system permease protein</fullName>
    </submittedName>
</protein>
<feature type="transmembrane region" description="Helical" evidence="5">
    <location>
        <begin position="225"/>
        <end position="243"/>
    </location>
</feature>
<dbReference type="InterPro" id="IPR013525">
    <property type="entry name" value="ABC2_TM"/>
</dbReference>
<proteinExistence type="predicted"/>